<organism evidence="13 14">
    <name type="scientific">Psychrobacter pasteurii</name>
    <dbReference type="NCBI Taxonomy" id="1945520"/>
    <lineage>
        <taxon>Bacteria</taxon>
        <taxon>Pseudomonadati</taxon>
        <taxon>Pseudomonadota</taxon>
        <taxon>Gammaproteobacteria</taxon>
        <taxon>Moraxellales</taxon>
        <taxon>Moraxellaceae</taxon>
        <taxon>Psychrobacter</taxon>
    </lineage>
</organism>
<evidence type="ECO:0000313" key="13">
    <source>
        <dbReference type="EMBL" id="SJM37554.1"/>
    </source>
</evidence>
<dbReference type="Proteomes" id="UP000188169">
    <property type="component" value="Unassembled WGS sequence"/>
</dbReference>
<evidence type="ECO:0000256" key="2">
    <source>
        <dbReference type="ARBA" id="ARBA00023235"/>
    </source>
</evidence>
<dbReference type="NCBIfam" id="TIGR00005">
    <property type="entry name" value="rluA_subfam"/>
    <property type="match status" value="1"/>
</dbReference>
<dbReference type="RefSeq" id="WP_244152422.1">
    <property type="nucleotide sequence ID" value="NZ_FUGD01000088.1"/>
</dbReference>
<keyword evidence="2 13" id="KW-0413">Isomerase</keyword>
<keyword evidence="10" id="KW-0694">RNA-binding</keyword>
<dbReference type="GO" id="GO:0160140">
    <property type="term" value="F:23S rRNA pseudouridine(1911/1915/1917) synthase activity"/>
    <property type="evidence" value="ECO:0007669"/>
    <property type="project" value="UniProtKB-EC"/>
</dbReference>
<dbReference type="PROSITE" id="PS01129">
    <property type="entry name" value="PSI_RLU"/>
    <property type="match status" value="1"/>
</dbReference>
<keyword evidence="14" id="KW-1185">Reference proteome</keyword>
<evidence type="ECO:0000259" key="12">
    <source>
        <dbReference type="SMART" id="SM00363"/>
    </source>
</evidence>
<feature type="compositionally biased region" description="Low complexity" evidence="11">
    <location>
        <begin position="1"/>
        <end position="12"/>
    </location>
</feature>
<gene>
    <name evidence="13" type="primary">rluD</name>
    <name evidence="13" type="ORF">A1019T_01530</name>
</gene>
<evidence type="ECO:0000256" key="9">
    <source>
        <dbReference type="PIRSR" id="PIRSR606225-1"/>
    </source>
</evidence>
<dbReference type="InterPro" id="IPR006145">
    <property type="entry name" value="PsdUridine_synth_RsuA/RluA"/>
</dbReference>
<dbReference type="SUPFAM" id="SSF55174">
    <property type="entry name" value="Alpha-L RNA-binding motif"/>
    <property type="match status" value="1"/>
</dbReference>
<protein>
    <recommendedName>
        <fullName evidence="5">Ribosomal large subunit pseudouridine synthase D</fullName>
        <ecNumber evidence="4">5.4.99.23</ecNumber>
    </recommendedName>
    <alternativeName>
        <fullName evidence="6">23S rRNA pseudouridine(1911/1915/1917) synthase</fullName>
    </alternativeName>
    <alternativeName>
        <fullName evidence="7">rRNA pseudouridylate synthase D</fullName>
    </alternativeName>
    <alternativeName>
        <fullName evidence="8">rRNA-uridine isomerase D</fullName>
    </alternativeName>
</protein>
<dbReference type="AlphaFoldDB" id="A0A1R4EGF1"/>
<feature type="domain" description="RNA-binding S4" evidence="12">
    <location>
        <begin position="119"/>
        <end position="179"/>
    </location>
</feature>
<dbReference type="PANTHER" id="PTHR21600">
    <property type="entry name" value="MITOCHONDRIAL RNA PSEUDOURIDINE SYNTHASE"/>
    <property type="match status" value="1"/>
</dbReference>
<dbReference type="GO" id="GO:0003723">
    <property type="term" value="F:RNA binding"/>
    <property type="evidence" value="ECO:0007669"/>
    <property type="project" value="UniProtKB-KW"/>
</dbReference>
<comment type="catalytic activity">
    <reaction evidence="3">
        <text>uridine(1911/1915/1917) in 23S rRNA = pseudouridine(1911/1915/1917) in 23S rRNA</text>
        <dbReference type="Rhea" id="RHEA:42524"/>
        <dbReference type="Rhea" id="RHEA-COMP:10097"/>
        <dbReference type="Rhea" id="RHEA-COMP:10098"/>
        <dbReference type="ChEBI" id="CHEBI:65314"/>
        <dbReference type="ChEBI" id="CHEBI:65315"/>
        <dbReference type="EC" id="5.4.99.23"/>
    </reaction>
</comment>
<feature type="compositionally biased region" description="Polar residues" evidence="11">
    <location>
        <begin position="62"/>
        <end position="80"/>
    </location>
</feature>
<comment type="similarity">
    <text evidence="1">Belongs to the pseudouridine synthase RluA family.</text>
</comment>
<dbReference type="EC" id="5.4.99.23" evidence="4"/>
<dbReference type="Pfam" id="PF00849">
    <property type="entry name" value="PseudoU_synth_2"/>
    <property type="match status" value="1"/>
</dbReference>
<dbReference type="InterPro" id="IPR006225">
    <property type="entry name" value="PsdUridine_synth_RluC/D"/>
</dbReference>
<dbReference type="CDD" id="cd00165">
    <property type="entry name" value="S4"/>
    <property type="match status" value="1"/>
</dbReference>
<dbReference type="SUPFAM" id="SSF55120">
    <property type="entry name" value="Pseudouridine synthase"/>
    <property type="match status" value="1"/>
</dbReference>
<dbReference type="STRING" id="1945520.A1019T_01530"/>
<feature type="region of interest" description="Disordered" evidence="11">
    <location>
        <begin position="1"/>
        <end position="81"/>
    </location>
</feature>
<dbReference type="CDD" id="cd02869">
    <property type="entry name" value="PseudoU_synth_RluA_like"/>
    <property type="match status" value="1"/>
</dbReference>
<dbReference type="PROSITE" id="PS50889">
    <property type="entry name" value="S4"/>
    <property type="match status" value="1"/>
</dbReference>
<evidence type="ECO:0000256" key="5">
    <source>
        <dbReference type="ARBA" id="ARBA00040039"/>
    </source>
</evidence>
<dbReference type="Gene3D" id="3.10.290.10">
    <property type="entry name" value="RNA-binding S4 domain"/>
    <property type="match status" value="1"/>
</dbReference>
<reference evidence="14" key="1">
    <citation type="submission" date="2017-02" db="EMBL/GenBank/DDBJ databases">
        <authorList>
            <person name="Mornico D."/>
        </authorList>
    </citation>
    <scope>NUCLEOTIDE SEQUENCE [LARGE SCALE GENOMIC DNA]</scope>
</reference>
<dbReference type="Pfam" id="PF01479">
    <property type="entry name" value="S4"/>
    <property type="match status" value="1"/>
</dbReference>
<feature type="compositionally biased region" description="Polar residues" evidence="11">
    <location>
        <begin position="13"/>
        <end position="52"/>
    </location>
</feature>
<evidence type="ECO:0000256" key="4">
    <source>
        <dbReference type="ARBA" id="ARBA00038942"/>
    </source>
</evidence>
<evidence type="ECO:0000256" key="7">
    <source>
        <dbReference type="ARBA" id="ARBA00042840"/>
    </source>
</evidence>
<dbReference type="InterPro" id="IPR002942">
    <property type="entry name" value="S4_RNA-bd"/>
</dbReference>
<accession>A0A1R4EGF1</accession>
<evidence type="ECO:0000256" key="6">
    <source>
        <dbReference type="ARBA" id="ARBA00042264"/>
    </source>
</evidence>
<feature type="active site" evidence="9">
    <location>
        <position position="239"/>
    </location>
</feature>
<name>A0A1R4EGF1_9GAMM</name>
<evidence type="ECO:0000256" key="1">
    <source>
        <dbReference type="ARBA" id="ARBA00010876"/>
    </source>
</evidence>
<evidence type="ECO:0000256" key="8">
    <source>
        <dbReference type="ARBA" id="ARBA00043148"/>
    </source>
</evidence>
<dbReference type="InterPro" id="IPR050188">
    <property type="entry name" value="RluA_PseudoU_synthase"/>
</dbReference>
<proteinExistence type="inferred from homology"/>
<dbReference type="EMBL" id="FUGD01000088">
    <property type="protein sequence ID" value="SJM37554.1"/>
    <property type="molecule type" value="Genomic_DNA"/>
</dbReference>
<dbReference type="InterPro" id="IPR020103">
    <property type="entry name" value="PsdUridine_synth_cat_dom_sf"/>
</dbReference>
<dbReference type="Gene3D" id="3.30.2350.10">
    <property type="entry name" value="Pseudouridine synthase"/>
    <property type="match status" value="1"/>
</dbReference>
<dbReference type="InterPro" id="IPR036986">
    <property type="entry name" value="S4_RNA-bd_sf"/>
</dbReference>
<dbReference type="InterPro" id="IPR006224">
    <property type="entry name" value="PsdUridine_synth_RluA-like_CS"/>
</dbReference>
<evidence type="ECO:0000256" key="3">
    <source>
        <dbReference type="ARBA" id="ARBA00036882"/>
    </source>
</evidence>
<evidence type="ECO:0000313" key="14">
    <source>
        <dbReference type="Proteomes" id="UP000188169"/>
    </source>
</evidence>
<evidence type="ECO:0000256" key="11">
    <source>
        <dbReference type="SAM" id="MobiDB-lite"/>
    </source>
</evidence>
<dbReference type="PANTHER" id="PTHR21600:SF44">
    <property type="entry name" value="RIBOSOMAL LARGE SUBUNIT PSEUDOURIDINE SYNTHASE D"/>
    <property type="match status" value="1"/>
</dbReference>
<dbReference type="SMART" id="SM00363">
    <property type="entry name" value="S4"/>
    <property type="match status" value="1"/>
</dbReference>
<dbReference type="GO" id="GO:0000455">
    <property type="term" value="P:enzyme-directed rRNA pseudouridine synthesis"/>
    <property type="evidence" value="ECO:0007669"/>
    <property type="project" value="TreeGrafter"/>
</dbReference>
<sequence>MSSKTFSKTMSSNISPETSSVPSENSPNSINNQAGFTDNTVQSNSDSQSAQPSDIIEESGSPMPSSKAESLEQSQLSSTADYEAEIELEDFDDEEEDSADSQSLEVHAEHTVTAEEAGQRIDKLAAELFADHSRAQLQEWLKSGNLTINGSVEKPKYRVKAGDNLLLEAKLEQHGNDQPEDIALDIVYEDESVLVVNKPVGMVVHPGAGNWTGTLVNGLLFHYPNQAHLPRAGLVHRIDKNTSGLLVIGKTKAAQLELQEQLKDKTVYRHYQCIVAGDAPSLTRQRTIDAPIGRHRTQRTKMTVTSVGKPAVTHIMNITPLNESYSLLDVQLETGRTHQIRVHLSHIGHPIIGDDVYGNRQQLRAGLTQEQRDAIQNFPRQALHAYQLGFVHPETGEDIEVTAPLPEDIIQLAEILSE</sequence>
<evidence type="ECO:0000256" key="10">
    <source>
        <dbReference type="PROSITE-ProRule" id="PRU00182"/>
    </source>
</evidence>